<reference evidence="1 2" key="1">
    <citation type="journal article" date="2021" name="BMC Genomics">
        <title>Datura genome reveals duplications of psychoactive alkaloid biosynthetic genes and high mutation rate following tissue culture.</title>
        <authorList>
            <person name="Rajewski A."/>
            <person name="Carter-House D."/>
            <person name="Stajich J."/>
            <person name="Litt A."/>
        </authorList>
    </citation>
    <scope>NUCLEOTIDE SEQUENCE [LARGE SCALE GENOMIC DNA]</scope>
    <source>
        <strain evidence="1">AR-01</strain>
    </source>
</reference>
<name>A0ABS8V5X6_DATST</name>
<feature type="non-terminal residue" evidence="1">
    <location>
        <position position="1"/>
    </location>
</feature>
<accession>A0ABS8V5X6</accession>
<gene>
    <name evidence="1" type="ORF">HAX54_029439</name>
</gene>
<sequence length="138" mass="15924">TLPRTRISSALLISRAAIHPCDAGVGGLCPAYCFMTTAHRRFAVHYLFFTDVPLDLHFDEAQCIAQLRVGLDRMEAYYMSFKEKRSITTEAQLEVESFKDDFPNIYNQIDIRDWGPFTITIGPYYTMLVLEFYSSYRA</sequence>
<evidence type="ECO:0000313" key="2">
    <source>
        <dbReference type="Proteomes" id="UP000823775"/>
    </source>
</evidence>
<dbReference type="EMBL" id="JACEIK010003652">
    <property type="protein sequence ID" value="MCD9642566.1"/>
    <property type="molecule type" value="Genomic_DNA"/>
</dbReference>
<keyword evidence="2" id="KW-1185">Reference proteome</keyword>
<dbReference type="Proteomes" id="UP000823775">
    <property type="component" value="Unassembled WGS sequence"/>
</dbReference>
<protein>
    <submittedName>
        <fullName evidence="1">Uncharacterized protein</fullName>
    </submittedName>
</protein>
<evidence type="ECO:0000313" key="1">
    <source>
        <dbReference type="EMBL" id="MCD9642566.1"/>
    </source>
</evidence>
<organism evidence="1 2">
    <name type="scientific">Datura stramonium</name>
    <name type="common">Jimsonweed</name>
    <name type="synonym">Common thornapple</name>
    <dbReference type="NCBI Taxonomy" id="4076"/>
    <lineage>
        <taxon>Eukaryota</taxon>
        <taxon>Viridiplantae</taxon>
        <taxon>Streptophyta</taxon>
        <taxon>Embryophyta</taxon>
        <taxon>Tracheophyta</taxon>
        <taxon>Spermatophyta</taxon>
        <taxon>Magnoliopsida</taxon>
        <taxon>eudicotyledons</taxon>
        <taxon>Gunneridae</taxon>
        <taxon>Pentapetalae</taxon>
        <taxon>asterids</taxon>
        <taxon>lamiids</taxon>
        <taxon>Solanales</taxon>
        <taxon>Solanaceae</taxon>
        <taxon>Solanoideae</taxon>
        <taxon>Datureae</taxon>
        <taxon>Datura</taxon>
    </lineage>
</organism>
<proteinExistence type="predicted"/>
<comment type="caution">
    <text evidence="1">The sequence shown here is derived from an EMBL/GenBank/DDBJ whole genome shotgun (WGS) entry which is preliminary data.</text>
</comment>